<evidence type="ECO:0000313" key="1">
    <source>
        <dbReference type="EMBL" id="OKY93809.1"/>
    </source>
</evidence>
<comment type="caution">
    <text evidence="1">The sequence shown here is derived from an EMBL/GenBank/DDBJ whole genome shotgun (WGS) entry which is preliminary data.</text>
</comment>
<sequence>MRRQVYKKVIEIAPDLKRQIAMEMGCTVDTVYNALNLSNPTTGAQPDRIRRRAMELGGKENRKIRWINY</sequence>
<dbReference type="Proteomes" id="UP000187417">
    <property type="component" value="Unassembled WGS sequence"/>
</dbReference>
<reference evidence="1 2" key="1">
    <citation type="journal article" date="2016" name="Nat. Biotechnol.">
        <title>Measurement of bacterial replication rates in microbial communities.</title>
        <authorList>
            <person name="Brown C.T."/>
            <person name="Olm M.R."/>
            <person name="Thomas B.C."/>
            <person name="Banfield J.F."/>
        </authorList>
    </citation>
    <scope>NUCLEOTIDE SEQUENCE [LARGE SCALE GENOMIC DNA]</scope>
    <source>
        <strain evidence="1">CAG:67_53_122</strain>
    </source>
</reference>
<dbReference type="GeneID" id="73802542"/>
<evidence type="ECO:0000313" key="2">
    <source>
        <dbReference type="Proteomes" id="UP000187417"/>
    </source>
</evidence>
<dbReference type="AlphaFoldDB" id="A0A1Q6F4K5"/>
<gene>
    <name evidence="1" type="ORF">BHV66_07850</name>
</gene>
<organism evidence="1 2">
    <name type="scientific">Alistipes putredinis</name>
    <dbReference type="NCBI Taxonomy" id="28117"/>
    <lineage>
        <taxon>Bacteria</taxon>
        <taxon>Pseudomonadati</taxon>
        <taxon>Bacteroidota</taxon>
        <taxon>Bacteroidia</taxon>
        <taxon>Bacteroidales</taxon>
        <taxon>Rikenellaceae</taxon>
        <taxon>Alistipes</taxon>
    </lineage>
</organism>
<dbReference type="EMBL" id="MNQH01000032">
    <property type="protein sequence ID" value="OKY93809.1"/>
    <property type="molecule type" value="Genomic_DNA"/>
</dbReference>
<protein>
    <submittedName>
        <fullName evidence="1">Uncharacterized protein</fullName>
    </submittedName>
</protein>
<dbReference type="RefSeq" id="WP_147554506.1">
    <property type="nucleotide sequence ID" value="NZ_BAAFKT010000016.1"/>
</dbReference>
<accession>A0A1Q6F4K5</accession>
<proteinExistence type="predicted"/>
<name>A0A1Q6F4K5_9BACT</name>